<comment type="similarity">
    <text evidence="2">Belongs to the bacterial solute-binding protein 1 family.</text>
</comment>
<feature type="chain" id="PRO_5046603864" evidence="3">
    <location>
        <begin position="23"/>
        <end position="438"/>
    </location>
</feature>
<dbReference type="PANTHER" id="PTHR43649">
    <property type="entry name" value="ARABINOSE-BINDING PROTEIN-RELATED"/>
    <property type="match status" value="1"/>
</dbReference>
<dbReference type="Gene3D" id="3.40.190.10">
    <property type="entry name" value="Periplasmic binding protein-like II"/>
    <property type="match status" value="2"/>
</dbReference>
<feature type="signal peptide" evidence="3">
    <location>
        <begin position="1"/>
        <end position="22"/>
    </location>
</feature>
<evidence type="ECO:0000313" key="4">
    <source>
        <dbReference type="EMBL" id="UOM52013.1"/>
    </source>
</evidence>
<evidence type="ECO:0000256" key="3">
    <source>
        <dbReference type="SAM" id="SignalP"/>
    </source>
</evidence>
<protein>
    <submittedName>
        <fullName evidence="4">Extracellular solute-binding protein</fullName>
    </submittedName>
</protein>
<evidence type="ECO:0000313" key="5">
    <source>
        <dbReference type="Proteomes" id="UP000829708"/>
    </source>
</evidence>
<sequence>MKIRVKVVCVLLMLIPSMMLWSAGTKEQGSAKTDGAAVITIWDFKYGDVQGVQPAMKKIDDLIMKNNPGLTIKHVGQPNDNYYQLVRAAVQAGQGPDIVMFHGGVQAYEFDDYTIGMDQYIAPWRSEISEFSWAYCSEGGDGSKPVHMVPLTTQGFGIYYNKALFKQAGLDPEKAPSDLDSFMAACEKLKKAGIVPMVAGLQGDPYTIDFLFRCFIANIYGDNVKDLGTGRQNFKGNAQFKRAAEIVQEMFAKGYVDPAGTSTPYFMDAANNFAAGKGAMFVGLLSDVCHWKVFNDALGKDGVGYMPTINFPGASFKDQQVGQPAGIGYSVMKWSKNPEAAMKVVEAYARGEGNAIWMGMTGALSPNKNVDINSLGYPLVAKILEKPFVLDFNTLLLNEDANGNFDRYCAQAFVSKEITIDKFIDLCQGMLDNVQKAR</sequence>
<dbReference type="RefSeq" id="WP_244773880.1">
    <property type="nucleotide sequence ID" value="NZ_CP094929.1"/>
</dbReference>
<comment type="subcellular location">
    <subcellularLocation>
        <location evidence="1">Periplasm</location>
    </subcellularLocation>
</comment>
<dbReference type="EMBL" id="CP094929">
    <property type="protein sequence ID" value="UOM52013.1"/>
    <property type="molecule type" value="Genomic_DNA"/>
</dbReference>
<keyword evidence="3" id="KW-0732">Signal</keyword>
<dbReference type="Pfam" id="PF01547">
    <property type="entry name" value="SBP_bac_1"/>
    <property type="match status" value="1"/>
</dbReference>
<dbReference type="PANTHER" id="PTHR43649:SF12">
    <property type="entry name" value="DIACETYLCHITOBIOSE BINDING PROTEIN DASA"/>
    <property type="match status" value="1"/>
</dbReference>
<dbReference type="InterPro" id="IPR050490">
    <property type="entry name" value="Bact_solute-bd_prot1"/>
</dbReference>
<proteinExistence type="inferred from homology"/>
<reference evidence="5" key="1">
    <citation type="journal article" date="2024" name="J Bioinform Genom">
        <title>Complete genome sequence of the type strain bacterium Sphaerochaeta associata GLS2t (VKM B-2742)t.</title>
        <authorList>
            <person name="Troshina O.Y."/>
            <person name="Tepeeva A.N."/>
            <person name="Arzamasceva V.O."/>
            <person name="Whitman W.B."/>
            <person name="Varghese N."/>
            <person name="Shapiro N."/>
            <person name="Woyke T."/>
            <person name="Kripides N.C."/>
            <person name="Vasilenko O.V."/>
        </authorList>
    </citation>
    <scope>NUCLEOTIDE SEQUENCE [LARGE SCALE GENOMIC DNA]</scope>
    <source>
        <strain evidence="5">GLS2T</strain>
    </source>
</reference>
<dbReference type="InterPro" id="IPR006059">
    <property type="entry name" value="SBP"/>
</dbReference>
<organism evidence="4 5">
    <name type="scientific">Sphaerochaeta associata</name>
    <dbReference type="NCBI Taxonomy" id="1129264"/>
    <lineage>
        <taxon>Bacteria</taxon>
        <taxon>Pseudomonadati</taxon>
        <taxon>Spirochaetota</taxon>
        <taxon>Spirochaetia</taxon>
        <taxon>Spirochaetales</taxon>
        <taxon>Sphaerochaetaceae</taxon>
        <taxon>Sphaerochaeta</taxon>
    </lineage>
</organism>
<keyword evidence="5" id="KW-1185">Reference proteome</keyword>
<dbReference type="SUPFAM" id="SSF53850">
    <property type="entry name" value="Periplasmic binding protein-like II"/>
    <property type="match status" value="1"/>
</dbReference>
<evidence type="ECO:0000256" key="1">
    <source>
        <dbReference type="ARBA" id="ARBA00004418"/>
    </source>
</evidence>
<name>A0ABY4DCM3_9SPIR</name>
<accession>A0ABY4DCM3</accession>
<gene>
    <name evidence="4" type="ORF">MUG09_04375</name>
</gene>
<evidence type="ECO:0000256" key="2">
    <source>
        <dbReference type="ARBA" id="ARBA00008520"/>
    </source>
</evidence>
<dbReference type="Proteomes" id="UP000829708">
    <property type="component" value="Chromosome"/>
</dbReference>